<dbReference type="InterPro" id="IPR027395">
    <property type="entry name" value="WH_DNA-bd_dom"/>
</dbReference>
<keyword evidence="2" id="KW-1185">Reference proteome</keyword>
<dbReference type="SUPFAM" id="SSF46785">
    <property type="entry name" value="Winged helix' DNA-binding domain"/>
    <property type="match status" value="1"/>
</dbReference>
<dbReference type="Pfam" id="PF13601">
    <property type="entry name" value="HTH_34"/>
    <property type="match status" value="1"/>
</dbReference>
<organism evidence="1 2">
    <name type="scientific">Glycocaulis alkaliphilus</name>
    <dbReference type="NCBI Taxonomy" id="1434191"/>
    <lineage>
        <taxon>Bacteria</taxon>
        <taxon>Pseudomonadati</taxon>
        <taxon>Pseudomonadota</taxon>
        <taxon>Alphaproteobacteria</taxon>
        <taxon>Maricaulales</taxon>
        <taxon>Maricaulaceae</taxon>
        <taxon>Glycocaulis</taxon>
    </lineage>
</organism>
<proteinExistence type="predicted"/>
<dbReference type="CDD" id="cd00090">
    <property type="entry name" value="HTH_ARSR"/>
    <property type="match status" value="1"/>
</dbReference>
<dbReference type="AlphaFoldDB" id="A0A3T0E636"/>
<dbReference type="OrthoDB" id="5521380at2"/>
<dbReference type="Proteomes" id="UP000286954">
    <property type="component" value="Chromosome"/>
</dbReference>
<dbReference type="InterPro" id="IPR036390">
    <property type="entry name" value="WH_DNA-bd_sf"/>
</dbReference>
<dbReference type="PANTHER" id="PTHR37318:SF1">
    <property type="entry name" value="BSL7504 PROTEIN"/>
    <property type="match status" value="1"/>
</dbReference>
<dbReference type="GO" id="GO:0006355">
    <property type="term" value="P:regulation of DNA-templated transcription"/>
    <property type="evidence" value="ECO:0007669"/>
    <property type="project" value="UniProtKB-ARBA"/>
</dbReference>
<dbReference type="EMBL" id="CP018911">
    <property type="protein sequence ID" value="AZU02769.1"/>
    <property type="molecule type" value="Genomic_DNA"/>
</dbReference>
<dbReference type="InterPro" id="IPR036388">
    <property type="entry name" value="WH-like_DNA-bd_sf"/>
</dbReference>
<evidence type="ECO:0000313" key="1">
    <source>
        <dbReference type="EMBL" id="AZU02769.1"/>
    </source>
</evidence>
<dbReference type="Gene3D" id="1.10.10.10">
    <property type="entry name" value="Winged helix-like DNA-binding domain superfamily/Winged helix DNA-binding domain"/>
    <property type="match status" value="1"/>
</dbReference>
<dbReference type="RefSeq" id="WP_127565223.1">
    <property type="nucleotide sequence ID" value="NZ_BMFB01000006.1"/>
</dbReference>
<dbReference type="InterPro" id="IPR011991">
    <property type="entry name" value="ArsR-like_HTH"/>
</dbReference>
<gene>
    <name evidence="1" type="ORF">X907_0220</name>
</gene>
<accession>A0A3T0E636</accession>
<name>A0A3T0E636_9PROT</name>
<protein>
    <submittedName>
        <fullName evidence="1">Transcriptional regulator</fullName>
    </submittedName>
</protein>
<sequence>MSDFNSSDLDDVIHGRMRLGLMAYLASVEAASFGELKDRTGATDGNLSTHLRKLEDAGYVAITKRFVDRKPRTDAALTDAGRKAWIAYLDDLKKLVGE</sequence>
<reference evidence="1 2" key="1">
    <citation type="submission" date="2016-12" db="EMBL/GenBank/DDBJ databases">
        <title>The genome of dimorphic prosthecate Glycocaulis alkaliphilus 6b-8t, isolated from crude oil dictates its adaptability in petroleum environments.</title>
        <authorList>
            <person name="Wu X.-L."/>
            <person name="Geng S."/>
        </authorList>
    </citation>
    <scope>NUCLEOTIDE SEQUENCE [LARGE SCALE GENOMIC DNA]</scope>
    <source>
        <strain evidence="1 2">6B-8</strain>
    </source>
</reference>
<evidence type="ECO:0000313" key="2">
    <source>
        <dbReference type="Proteomes" id="UP000286954"/>
    </source>
</evidence>
<dbReference type="KEGG" id="gak:X907_0220"/>
<dbReference type="PANTHER" id="PTHR37318">
    <property type="entry name" value="BSL7504 PROTEIN"/>
    <property type="match status" value="1"/>
</dbReference>